<dbReference type="GO" id="GO:0005737">
    <property type="term" value="C:cytoplasm"/>
    <property type="evidence" value="ECO:0007669"/>
    <property type="project" value="TreeGrafter"/>
</dbReference>
<keyword evidence="4" id="KW-0575">Peroxidase</keyword>
<dbReference type="OrthoDB" id="9812811at2"/>
<comment type="subcellular location">
    <subcellularLocation>
        <location evidence="15">Thylakoid</location>
    </subcellularLocation>
</comment>
<evidence type="ECO:0000256" key="11">
    <source>
        <dbReference type="ARBA" id="ARBA00032824"/>
    </source>
</evidence>
<dbReference type="Proteomes" id="UP000030121">
    <property type="component" value="Unassembled WGS sequence"/>
</dbReference>
<dbReference type="SUPFAM" id="SSF52833">
    <property type="entry name" value="Thioredoxin-like"/>
    <property type="match status" value="1"/>
</dbReference>
<evidence type="ECO:0000256" key="5">
    <source>
        <dbReference type="ARBA" id="ARBA00022862"/>
    </source>
</evidence>
<keyword evidence="9" id="KW-1015">Disulfide bond</keyword>
<dbReference type="InterPro" id="IPR050924">
    <property type="entry name" value="Peroxiredoxin_BCP/PrxQ"/>
</dbReference>
<dbReference type="PANTHER" id="PTHR42801:SF4">
    <property type="entry name" value="AHPC_TSA FAMILY PROTEIN"/>
    <property type="match status" value="1"/>
</dbReference>
<comment type="catalytic activity">
    <reaction evidence="14">
        <text>a hydroperoxide + [thioredoxin]-dithiol = an alcohol + [thioredoxin]-disulfide + H2O</text>
        <dbReference type="Rhea" id="RHEA:62620"/>
        <dbReference type="Rhea" id="RHEA-COMP:10698"/>
        <dbReference type="Rhea" id="RHEA-COMP:10700"/>
        <dbReference type="ChEBI" id="CHEBI:15377"/>
        <dbReference type="ChEBI" id="CHEBI:29950"/>
        <dbReference type="ChEBI" id="CHEBI:30879"/>
        <dbReference type="ChEBI" id="CHEBI:35924"/>
        <dbReference type="ChEBI" id="CHEBI:50058"/>
        <dbReference type="EC" id="1.11.1.24"/>
    </reaction>
</comment>
<comment type="function">
    <text evidence="1">Thiol-specific peroxidase that catalyzes the reduction of hydrogen peroxide and organic hydroperoxides to water and alcohols, respectively. Plays a role in cell protection against oxidative stress by detoxifying peroxides and as sensor of hydrogen peroxide-mediated signaling events.</text>
</comment>
<evidence type="ECO:0000256" key="4">
    <source>
        <dbReference type="ARBA" id="ARBA00022559"/>
    </source>
</evidence>
<gene>
    <name evidence="18" type="ORF">Q764_08700</name>
</gene>
<evidence type="ECO:0000256" key="16">
    <source>
        <dbReference type="PIRSR" id="PIRSR000239-1"/>
    </source>
</evidence>
<dbReference type="Gene3D" id="3.40.30.10">
    <property type="entry name" value="Glutaredoxin"/>
    <property type="match status" value="1"/>
</dbReference>
<keyword evidence="7" id="KW-0560">Oxidoreductase</keyword>
<dbReference type="EC" id="1.11.1.24" evidence="3"/>
<comment type="subunit">
    <text evidence="2">Monomer.</text>
</comment>
<dbReference type="CDD" id="cd03017">
    <property type="entry name" value="PRX_BCP"/>
    <property type="match status" value="1"/>
</dbReference>
<evidence type="ECO:0000256" key="8">
    <source>
        <dbReference type="ARBA" id="ARBA00023078"/>
    </source>
</evidence>
<dbReference type="RefSeq" id="WP_026981282.1">
    <property type="nucleotide sequence ID" value="NZ_JRLW01000009.1"/>
</dbReference>
<feature type="domain" description="Thioredoxin" evidence="17">
    <location>
        <begin position="4"/>
        <end position="152"/>
    </location>
</feature>
<organism evidence="18 19">
    <name type="scientific">Flavobacterium suncheonense GH29-5 = DSM 17707</name>
    <dbReference type="NCBI Taxonomy" id="1121899"/>
    <lineage>
        <taxon>Bacteria</taxon>
        <taxon>Pseudomonadati</taxon>
        <taxon>Bacteroidota</taxon>
        <taxon>Flavobacteriia</taxon>
        <taxon>Flavobacteriales</taxon>
        <taxon>Flavobacteriaceae</taxon>
        <taxon>Flavobacterium</taxon>
    </lineage>
</organism>
<evidence type="ECO:0000256" key="3">
    <source>
        <dbReference type="ARBA" id="ARBA00013017"/>
    </source>
</evidence>
<keyword evidence="8" id="KW-0793">Thylakoid</keyword>
<evidence type="ECO:0000256" key="12">
    <source>
        <dbReference type="ARBA" id="ARBA00038489"/>
    </source>
</evidence>
<evidence type="ECO:0000256" key="1">
    <source>
        <dbReference type="ARBA" id="ARBA00003330"/>
    </source>
</evidence>
<sequence length="152" mass="17015">MGAIKVGDKLPLFGAKDQQGNDFYIASVLGKKVLVIYFYPKDDTPGCTKQACFFRDQYEEFTDLGVEVVGISGDSVASHKKFAERYKLPFTLLSDEDKSLRKLFGVPANLLGLLPGRVTYVVDKKGIVRMVFDSMNAENHFPKTLEQVKKLL</sequence>
<keyword evidence="10" id="KW-0676">Redox-active center</keyword>
<dbReference type="GO" id="GO:0034599">
    <property type="term" value="P:cellular response to oxidative stress"/>
    <property type="evidence" value="ECO:0007669"/>
    <property type="project" value="TreeGrafter"/>
</dbReference>
<evidence type="ECO:0000256" key="6">
    <source>
        <dbReference type="ARBA" id="ARBA00022946"/>
    </source>
</evidence>
<dbReference type="PROSITE" id="PS51352">
    <property type="entry name" value="THIOREDOXIN_2"/>
    <property type="match status" value="1"/>
</dbReference>
<dbReference type="STRING" id="1121899.GCA_000430025_00257"/>
<dbReference type="GO" id="GO:0009579">
    <property type="term" value="C:thylakoid"/>
    <property type="evidence" value="ECO:0007669"/>
    <property type="project" value="UniProtKB-SubCell"/>
</dbReference>
<dbReference type="EMBL" id="JRLW01000009">
    <property type="protein sequence ID" value="KGO89440.1"/>
    <property type="molecule type" value="Genomic_DNA"/>
</dbReference>
<proteinExistence type="inferred from homology"/>
<feature type="active site" description="Cysteine sulfenic acid (-SOH) intermediate; for peroxidase activity" evidence="16">
    <location>
        <position position="47"/>
    </location>
</feature>
<dbReference type="InterPro" id="IPR024706">
    <property type="entry name" value="Peroxiredoxin_AhpC-typ"/>
</dbReference>
<dbReference type="PANTHER" id="PTHR42801">
    <property type="entry name" value="THIOREDOXIN-DEPENDENT PEROXIDE REDUCTASE"/>
    <property type="match status" value="1"/>
</dbReference>
<keyword evidence="6" id="KW-0809">Transit peptide</keyword>
<dbReference type="InterPro" id="IPR013766">
    <property type="entry name" value="Thioredoxin_domain"/>
</dbReference>
<protein>
    <recommendedName>
        <fullName evidence="3">thioredoxin-dependent peroxiredoxin</fullName>
        <ecNumber evidence="3">1.11.1.24</ecNumber>
    </recommendedName>
    <alternativeName>
        <fullName evidence="11">Thioredoxin peroxidase</fullName>
    </alternativeName>
    <alternativeName>
        <fullName evidence="13">Thioredoxin-dependent peroxiredoxin Bcp</fullName>
    </alternativeName>
</protein>
<dbReference type="GO" id="GO:0008379">
    <property type="term" value="F:thioredoxin peroxidase activity"/>
    <property type="evidence" value="ECO:0007669"/>
    <property type="project" value="TreeGrafter"/>
</dbReference>
<evidence type="ECO:0000256" key="7">
    <source>
        <dbReference type="ARBA" id="ARBA00023002"/>
    </source>
</evidence>
<evidence type="ECO:0000313" key="19">
    <source>
        <dbReference type="Proteomes" id="UP000030121"/>
    </source>
</evidence>
<comment type="similarity">
    <text evidence="12">Belongs to the peroxiredoxin family. BCP/PrxQ subfamily.</text>
</comment>
<evidence type="ECO:0000256" key="9">
    <source>
        <dbReference type="ARBA" id="ARBA00023157"/>
    </source>
</evidence>
<dbReference type="Pfam" id="PF00578">
    <property type="entry name" value="AhpC-TSA"/>
    <property type="match status" value="1"/>
</dbReference>
<evidence type="ECO:0000256" key="2">
    <source>
        <dbReference type="ARBA" id="ARBA00011245"/>
    </source>
</evidence>
<reference evidence="18 19" key="1">
    <citation type="submission" date="2013-09" db="EMBL/GenBank/DDBJ databases">
        <authorList>
            <person name="Zeng Z."/>
            <person name="Chen C."/>
        </authorList>
    </citation>
    <scope>NUCLEOTIDE SEQUENCE [LARGE SCALE GENOMIC DNA]</scope>
    <source>
        <strain evidence="18 19">GH29-5</strain>
    </source>
</reference>
<dbReference type="GO" id="GO:0045454">
    <property type="term" value="P:cell redox homeostasis"/>
    <property type="evidence" value="ECO:0007669"/>
    <property type="project" value="TreeGrafter"/>
</dbReference>
<dbReference type="AlphaFoldDB" id="A0A0A2MMC5"/>
<dbReference type="PIRSF" id="PIRSF000239">
    <property type="entry name" value="AHPC"/>
    <property type="match status" value="1"/>
</dbReference>
<evidence type="ECO:0000259" key="17">
    <source>
        <dbReference type="PROSITE" id="PS51352"/>
    </source>
</evidence>
<keyword evidence="19" id="KW-1185">Reference proteome</keyword>
<dbReference type="InterPro" id="IPR036249">
    <property type="entry name" value="Thioredoxin-like_sf"/>
</dbReference>
<evidence type="ECO:0000256" key="10">
    <source>
        <dbReference type="ARBA" id="ARBA00023284"/>
    </source>
</evidence>
<keyword evidence="5" id="KW-0049">Antioxidant</keyword>
<evidence type="ECO:0000256" key="14">
    <source>
        <dbReference type="ARBA" id="ARBA00049091"/>
    </source>
</evidence>
<evidence type="ECO:0000256" key="15">
    <source>
        <dbReference type="ARBA" id="ARBA00060385"/>
    </source>
</evidence>
<accession>A0A0A2MMC5</accession>
<dbReference type="FunFam" id="3.40.30.10:FF:000122">
    <property type="entry name" value="Peroxiredoxin Q chloroplastic"/>
    <property type="match status" value="1"/>
</dbReference>
<name>A0A0A2MMC5_9FLAO</name>
<dbReference type="eggNOG" id="COG1225">
    <property type="taxonomic scope" value="Bacteria"/>
</dbReference>
<evidence type="ECO:0000313" key="18">
    <source>
        <dbReference type="EMBL" id="KGO89440.1"/>
    </source>
</evidence>
<comment type="caution">
    <text evidence="18">The sequence shown here is derived from an EMBL/GenBank/DDBJ whole genome shotgun (WGS) entry which is preliminary data.</text>
</comment>
<dbReference type="InterPro" id="IPR000866">
    <property type="entry name" value="AhpC/TSA"/>
</dbReference>
<evidence type="ECO:0000256" key="13">
    <source>
        <dbReference type="ARBA" id="ARBA00042639"/>
    </source>
</evidence>